<evidence type="ECO:0000313" key="3">
    <source>
        <dbReference type="EMBL" id="RUQ98245.1"/>
    </source>
</evidence>
<feature type="transmembrane region" description="Helical" evidence="2">
    <location>
        <begin position="36"/>
        <end position="56"/>
    </location>
</feature>
<accession>A0A433JP52</accession>
<evidence type="ECO:0000313" key="4">
    <source>
        <dbReference type="Proteomes" id="UP000274909"/>
    </source>
</evidence>
<reference evidence="3 4" key="1">
    <citation type="submission" date="2018-12" db="EMBL/GenBank/DDBJ databases">
        <authorList>
            <person name="Li F."/>
        </authorList>
    </citation>
    <scope>NUCLEOTIDE SEQUENCE [LARGE SCALE GENOMIC DNA]</scope>
    <source>
        <strain evidence="3 4">EGI 6500705</strain>
    </source>
</reference>
<sequence>MQSPASDPSPAPITDGSRRSIGGDPAARLARTGVRVLAIGASAALVGAIIVAVLAISDDDDAVTAASAILVVVAVLLGALAGYLFAALRAHGGTGSTSPAVRPAETGLRAHGADGGEVVSDDEIASARALFGEGAGPARIDPSWPR</sequence>
<dbReference type="OrthoDB" id="10020221at2"/>
<feature type="region of interest" description="Disordered" evidence="1">
    <location>
        <begin position="1"/>
        <end position="24"/>
    </location>
</feature>
<dbReference type="AlphaFoldDB" id="A0A433JP52"/>
<dbReference type="Proteomes" id="UP000274909">
    <property type="component" value="Unassembled WGS sequence"/>
</dbReference>
<protein>
    <submittedName>
        <fullName evidence="3">Uncharacterized protein</fullName>
    </submittedName>
</protein>
<proteinExistence type="predicted"/>
<name>A0A433JP52_9MICO</name>
<feature type="region of interest" description="Disordered" evidence="1">
    <location>
        <begin position="93"/>
        <end position="116"/>
    </location>
</feature>
<gene>
    <name evidence="3" type="ORF">ELQ94_14635</name>
</gene>
<comment type="caution">
    <text evidence="3">The sequence shown here is derived from an EMBL/GenBank/DDBJ whole genome shotgun (WGS) entry which is preliminary data.</text>
</comment>
<dbReference type="RefSeq" id="WP_127051098.1">
    <property type="nucleotide sequence ID" value="NZ_RZGZ01000004.1"/>
</dbReference>
<keyword evidence="4" id="KW-1185">Reference proteome</keyword>
<evidence type="ECO:0000256" key="2">
    <source>
        <dbReference type="SAM" id="Phobius"/>
    </source>
</evidence>
<feature type="transmembrane region" description="Helical" evidence="2">
    <location>
        <begin position="62"/>
        <end position="86"/>
    </location>
</feature>
<dbReference type="EMBL" id="RZGZ01000004">
    <property type="protein sequence ID" value="RUQ98245.1"/>
    <property type="molecule type" value="Genomic_DNA"/>
</dbReference>
<keyword evidence="2" id="KW-0472">Membrane</keyword>
<evidence type="ECO:0000256" key="1">
    <source>
        <dbReference type="SAM" id="MobiDB-lite"/>
    </source>
</evidence>
<keyword evidence="2" id="KW-0812">Transmembrane</keyword>
<keyword evidence="2" id="KW-1133">Transmembrane helix</keyword>
<organism evidence="3 4">
    <name type="scientific">Labedella endophytica</name>
    <dbReference type="NCBI Taxonomy" id="1523160"/>
    <lineage>
        <taxon>Bacteria</taxon>
        <taxon>Bacillati</taxon>
        <taxon>Actinomycetota</taxon>
        <taxon>Actinomycetes</taxon>
        <taxon>Micrococcales</taxon>
        <taxon>Microbacteriaceae</taxon>
        <taxon>Labedella</taxon>
    </lineage>
</organism>